<sequence>MRNIIIYVLIKNLYALICNEFAYREEEEKMTLKDCYMQMGADYEETVQRLRSESLIQRIILKFPQDPSYQELCQALADGNIEVAFRAAHTLKGVCQNLGFKNLYEPSAELTERLRPLQETETDDLMQKVTEEYNRTVKAIEDFQNA</sequence>
<dbReference type="GO" id="GO:0000160">
    <property type="term" value="P:phosphorelay signal transduction system"/>
    <property type="evidence" value="ECO:0007669"/>
    <property type="project" value="InterPro"/>
</dbReference>
<proteinExistence type="predicted"/>
<reference evidence="5 6" key="1">
    <citation type="submission" date="2015-09" db="EMBL/GenBank/DDBJ databases">
        <authorList>
            <consortium name="Pathogen Informatics"/>
        </authorList>
    </citation>
    <scope>NUCLEOTIDE SEQUENCE [LARGE SCALE GENOMIC DNA]</scope>
    <source>
        <strain evidence="3 5">2789STDY5608849</strain>
        <strain evidence="4 6">2789STDY5834885</strain>
    </source>
</reference>
<evidence type="ECO:0000313" key="6">
    <source>
        <dbReference type="Proteomes" id="UP000095709"/>
    </source>
</evidence>
<dbReference type="InterPro" id="IPR008207">
    <property type="entry name" value="Sig_transdc_His_kin_Hpt_dom"/>
</dbReference>
<evidence type="ECO:0000259" key="2">
    <source>
        <dbReference type="PROSITE" id="PS50894"/>
    </source>
</evidence>
<dbReference type="AlphaFoldDB" id="A0A173YZQ0"/>
<accession>A0A173YZQ0</accession>
<evidence type="ECO:0000313" key="5">
    <source>
        <dbReference type="Proteomes" id="UP000095706"/>
    </source>
</evidence>
<evidence type="ECO:0000256" key="1">
    <source>
        <dbReference type="PROSITE-ProRule" id="PRU00110"/>
    </source>
</evidence>
<dbReference type="PROSITE" id="PS50894">
    <property type="entry name" value="HPT"/>
    <property type="match status" value="1"/>
</dbReference>
<dbReference type="Proteomes" id="UP000095709">
    <property type="component" value="Unassembled WGS sequence"/>
</dbReference>
<name>A0A173YZQ0_9FIRM</name>
<gene>
    <name evidence="3" type="ORF">ERS852406_00548</name>
    <name evidence="4" type="ORF">ERS852498_03372</name>
</gene>
<dbReference type="Pfam" id="PF01627">
    <property type="entry name" value="Hpt"/>
    <property type="match status" value="1"/>
</dbReference>
<dbReference type="EMBL" id="CZAL01000030">
    <property type="protein sequence ID" value="CUQ00345.1"/>
    <property type="molecule type" value="Genomic_DNA"/>
</dbReference>
<organism evidence="3 5">
    <name type="scientific">Fusicatenibacter saccharivorans</name>
    <dbReference type="NCBI Taxonomy" id="1150298"/>
    <lineage>
        <taxon>Bacteria</taxon>
        <taxon>Bacillati</taxon>
        <taxon>Bacillota</taxon>
        <taxon>Clostridia</taxon>
        <taxon>Lachnospirales</taxon>
        <taxon>Lachnospiraceae</taxon>
        <taxon>Fusicatenibacter</taxon>
    </lineage>
</organism>
<evidence type="ECO:0000313" key="4">
    <source>
        <dbReference type="EMBL" id="CUQ00345.1"/>
    </source>
</evidence>
<keyword evidence="1" id="KW-0597">Phosphoprotein</keyword>
<dbReference type="Gene3D" id="1.20.120.160">
    <property type="entry name" value="HPT domain"/>
    <property type="match status" value="1"/>
</dbReference>
<dbReference type="EMBL" id="CYYV01000002">
    <property type="protein sequence ID" value="CUN68960.1"/>
    <property type="molecule type" value="Genomic_DNA"/>
</dbReference>
<dbReference type="SUPFAM" id="SSF47226">
    <property type="entry name" value="Histidine-containing phosphotransfer domain, HPT domain"/>
    <property type="match status" value="1"/>
</dbReference>
<dbReference type="Proteomes" id="UP000095706">
    <property type="component" value="Unassembled WGS sequence"/>
</dbReference>
<feature type="modified residue" description="Phosphohistidine" evidence="1">
    <location>
        <position position="89"/>
    </location>
</feature>
<dbReference type="InterPro" id="IPR036641">
    <property type="entry name" value="HPT_dom_sf"/>
</dbReference>
<evidence type="ECO:0000313" key="3">
    <source>
        <dbReference type="EMBL" id="CUN68960.1"/>
    </source>
</evidence>
<protein>
    <submittedName>
        <fullName evidence="3">Hpt domain</fullName>
    </submittedName>
</protein>
<feature type="domain" description="HPt" evidence="2">
    <location>
        <begin position="48"/>
        <end position="143"/>
    </location>
</feature>